<comment type="cofactor">
    <cofactor evidence="1 11">
        <name>Zn(2+)</name>
        <dbReference type="ChEBI" id="CHEBI:29105"/>
    </cofactor>
</comment>
<dbReference type="InterPro" id="IPR041489">
    <property type="entry name" value="PDZ_6"/>
</dbReference>
<evidence type="ECO:0000256" key="2">
    <source>
        <dbReference type="ARBA" id="ARBA00004141"/>
    </source>
</evidence>
<comment type="caution">
    <text evidence="13">The sequence shown here is derived from an EMBL/GenBank/DDBJ whole genome shotgun (WGS) entry which is preliminary data.</text>
</comment>
<dbReference type="GO" id="GO:0004222">
    <property type="term" value="F:metalloendopeptidase activity"/>
    <property type="evidence" value="ECO:0007669"/>
    <property type="project" value="InterPro"/>
</dbReference>
<dbReference type="Proteomes" id="UP000186112">
    <property type="component" value="Unassembled WGS sequence"/>
</dbReference>
<dbReference type="Pfam" id="PF17820">
    <property type="entry name" value="PDZ_6"/>
    <property type="match status" value="1"/>
</dbReference>
<dbReference type="CDD" id="cd23081">
    <property type="entry name" value="cpPDZ_EcRseP-like"/>
    <property type="match status" value="1"/>
</dbReference>
<sequence length="334" mass="36446">MQTAISAIFVFLLVILLHELGHFAVAKMVGIKVNEFAIGMGPTIFKTKKGETKYSLRALPIGGYVSMEGEDENSNDPRSFNKAPVLSRMGVIVAGAFMNFVLAIIVLSIVSFNIGVQTTIVEDTTKNSPAEISGILSGDKISAINGVNIDSWEDIINEISSKSNKEEIKISILRNKEKLDITMIPTVEDGRTVIGIKPKTDKSIGLAIKGGFEKTGVFLNSMFDFVKMVFKGEVSTKDLSGPVGVINVVGEASKMGFTNLLLILGFISVNLGFFNLLPIPALDGSRLVFLFIELIRGKPINPEKENLVHMVGFFLLIGLMIVVTYRDLIRINIF</sequence>
<evidence type="ECO:0000256" key="7">
    <source>
        <dbReference type="ARBA" id="ARBA00022833"/>
    </source>
</evidence>
<feature type="domain" description="PDZ" evidence="12">
    <location>
        <begin position="103"/>
        <end position="176"/>
    </location>
</feature>
<dbReference type="PANTHER" id="PTHR42837">
    <property type="entry name" value="REGULATOR OF SIGMA-E PROTEASE RSEP"/>
    <property type="match status" value="1"/>
</dbReference>
<keyword evidence="4 13" id="KW-0645">Protease</keyword>
<keyword evidence="8 11" id="KW-1133">Transmembrane helix</keyword>
<dbReference type="CDD" id="cd06163">
    <property type="entry name" value="S2P-M50_PDZ_RseP-like"/>
    <property type="match status" value="1"/>
</dbReference>
<dbReference type="Gene3D" id="2.30.42.10">
    <property type="match status" value="1"/>
</dbReference>
<reference evidence="13 14" key="1">
    <citation type="submission" date="2016-02" db="EMBL/GenBank/DDBJ databases">
        <title>Genome sequence of Tissierella creatinophila DSM 6911.</title>
        <authorList>
            <person name="Poehlein A."/>
            <person name="Daniel R."/>
        </authorList>
    </citation>
    <scope>NUCLEOTIDE SEQUENCE [LARGE SCALE GENOMIC DNA]</scope>
    <source>
        <strain evidence="13 14">DSM 6911</strain>
    </source>
</reference>
<evidence type="ECO:0000313" key="14">
    <source>
        <dbReference type="Proteomes" id="UP000186112"/>
    </source>
</evidence>
<keyword evidence="14" id="KW-1185">Reference proteome</keyword>
<evidence type="ECO:0000256" key="10">
    <source>
        <dbReference type="ARBA" id="ARBA00023136"/>
    </source>
</evidence>
<dbReference type="SMART" id="SM00228">
    <property type="entry name" value="PDZ"/>
    <property type="match status" value="1"/>
</dbReference>
<evidence type="ECO:0000313" key="13">
    <source>
        <dbReference type="EMBL" id="OLS01756.1"/>
    </source>
</evidence>
<dbReference type="AlphaFoldDB" id="A0A1U7M3A0"/>
<evidence type="ECO:0000256" key="3">
    <source>
        <dbReference type="ARBA" id="ARBA00007931"/>
    </source>
</evidence>
<dbReference type="InterPro" id="IPR008915">
    <property type="entry name" value="Peptidase_M50"/>
</dbReference>
<feature type="transmembrane region" description="Helical" evidence="11">
    <location>
        <begin position="260"/>
        <end position="281"/>
    </location>
</feature>
<evidence type="ECO:0000256" key="11">
    <source>
        <dbReference type="RuleBase" id="RU362031"/>
    </source>
</evidence>
<dbReference type="InterPro" id="IPR036034">
    <property type="entry name" value="PDZ_sf"/>
</dbReference>
<evidence type="ECO:0000256" key="9">
    <source>
        <dbReference type="ARBA" id="ARBA00023049"/>
    </source>
</evidence>
<keyword evidence="9 11" id="KW-0482">Metalloprotease</keyword>
<keyword evidence="5 11" id="KW-0812">Transmembrane</keyword>
<organism evidence="13 14">
    <name type="scientific">Tissierella creatinophila DSM 6911</name>
    <dbReference type="NCBI Taxonomy" id="1123403"/>
    <lineage>
        <taxon>Bacteria</taxon>
        <taxon>Bacillati</taxon>
        <taxon>Bacillota</taxon>
        <taxon>Tissierellia</taxon>
        <taxon>Tissierellales</taxon>
        <taxon>Tissierellaceae</taxon>
        <taxon>Tissierella</taxon>
    </lineage>
</organism>
<evidence type="ECO:0000256" key="6">
    <source>
        <dbReference type="ARBA" id="ARBA00022801"/>
    </source>
</evidence>
<evidence type="ECO:0000256" key="4">
    <source>
        <dbReference type="ARBA" id="ARBA00022670"/>
    </source>
</evidence>
<keyword evidence="11" id="KW-0479">Metal-binding</keyword>
<dbReference type="EMBL" id="LTDM01000064">
    <property type="protein sequence ID" value="OLS01756.1"/>
    <property type="molecule type" value="Genomic_DNA"/>
</dbReference>
<dbReference type="Pfam" id="PF02163">
    <property type="entry name" value="Peptidase_M50"/>
    <property type="match status" value="1"/>
</dbReference>
<dbReference type="RefSeq" id="WP_075728284.1">
    <property type="nucleotide sequence ID" value="NZ_LTDM01000064.1"/>
</dbReference>
<proteinExistence type="inferred from homology"/>
<evidence type="ECO:0000256" key="8">
    <source>
        <dbReference type="ARBA" id="ARBA00022989"/>
    </source>
</evidence>
<evidence type="ECO:0000256" key="5">
    <source>
        <dbReference type="ARBA" id="ARBA00022692"/>
    </source>
</evidence>
<comment type="similarity">
    <text evidence="3 11">Belongs to the peptidase M50B family.</text>
</comment>
<keyword evidence="7 11" id="KW-0862">Zinc</keyword>
<comment type="subcellular location">
    <subcellularLocation>
        <location evidence="2">Membrane</location>
        <topology evidence="2">Multi-pass membrane protein</topology>
    </subcellularLocation>
</comment>
<dbReference type="GO" id="GO:0016020">
    <property type="term" value="C:membrane"/>
    <property type="evidence" value="ECO:0007669"/>
    <property type="project" value="UniProtKB-SubCell"/>
</dbReference>
<dbReference type="InterPro" id="IPR001478">
    <property type="entry name" value="PDZ"/>
</dbReference>
<keyword evidence="10 11" id="KW-0472">Membrane</keyword>
<dbReference type="GO" id="GO:0006508">
    <property type="term" value="P:proteolysis"/>
    <property type="evidence" value="ECO:0007669"/>
    <property type="project" value="UniProtKB-KW"/>
</dbReference>
<feature type="transmembrane region" description="Helical" evidence="11">
    <location>
        <begin position="307"/>
        <end position="325"/>
    </location>
</feature>
<dbReference type="PANTHER" id="PTHR42837:SF2">
    <property type="entry name" value="MEMBRANE METALLOPROTEASE ARASP2, CHLOROPLASTIC-RELATED"/>
    <property type="match status" value="1"/>
</dbReference>
<dbReference type="OrthoDB" id="9782003at2"/>
<protein>
    <recommendedName>
        <fullName evidence="11">Zinc metalloprotease</fullName>
        <ecNumber evidence="11">3.4.24.-</ecNumber>
    </recommendedName>
</protein>
<evidence type="ECO:0000259" key="12">
    <source>
        <dbReference type="SMART" id="SM00228"/>
    </source>
</evidence>
<gene>
    <name evidence="13" type="primary">rasP</name>
    <name evidence="13" type="ORF">TICRE_23560</name>
</gene>
<feature type="transmembrane region" description="Helical" evidence="11">
    <location>
        <begin position="89"/>
        <end position="110"/>
    </location>
</feature>
<dbReference type="NCBIfam" id="TIGR00054">
    <property type="entry name" value="RIP metalloprotease RseP"/>
    <property type="match status" value="1"/>
</dbReference>
<name>A0A1U7M3A0_TISCR</name>
<dbReference type="SUPFAM" id="SSF50156">
    <property type="entry name" value="PDZ domain-like"/>
    <property type="match status" value="1"/>
</dbReference>
<evidence type="ECO:0000256" key="1">
    <source>
        <dbReference type="ARBA" id="ARBA00001947"/>
    </source>
</evidence>
<dbReference type="InterPro" id="IPR004387">
    <property type="entry name" value="Pept_M50_Zn"/>
</dbReference>
<keyword evidence="6 11" id="KW-0378">Hydrolase</keyword>
<accession>A0A1U7M3A0</accession>
<dbReference type="EC" id="3.4.24.-" evidence="11"/>
<dbReference type="GO" id="GO:0046872">
    <property type="term" value="F:metal ion binding"/>
    <property type="evidence" value="ECO:0007669"/>
    <property type="project" value="UniProtKB-KW"/>
</dbReference>